<keyword evidence="13 15" id="KW-0326">Glycosidase</keyword>
<dbReference type="SUPFAM" id="SSF81624">
    <property type="entry name" value="N-terminal domain of MutM-like DNA repair proteins"/>
    <property type="match status" value="1"/>
</dbReference>
<dbReference type="Gene3D" id="3.20.190.10">
    <property type="entry name" value="MutM-like, N-terminal"/>
    <property type="match status" value="1"/>
</dbReference>
<keyword evidence="6 15" id="KW-0863">Zinc-finger</keyword>
<evidence type="ECO:0000313" key="18">
    <source>
        <dbReference type="EMBL" id="MFC0082308.1"/>
    </source>
</evidence>
<evidence type="ECO:0000256" key="15">
    <source>
        <dbReference type="HAMAP-Rule" id="MF_00103"/>
    </source>
</evidence>
<feature type="active site" description="Proton donor; for delta-elimination activity" evidence="15">
    <location>
        <position position="268"/>
    </location>
</feature>
<dbReference type="NCBIfam" id="TIGR00577">
    <property type="entry name" value="fpg"/>
    <property type="match status" value="1"/>
</dbReference>
<feature type="domain" description="FPG-type" evidence="16">
    <location>
        <begin position="244"/>
        <end position="278"/>
    </location>
</feature>
<proteinExistence type="inferred from homology"/>
<dbReference type="PROSITE" id="PS51068">
    <property type="entry name" value="FPG_CAT"/>
    <property type="match status" value="1"/>
</dbReference>
<evidence type="ECO:0000256" key="8">
    <source>
        <dbReference type="ARBA" id="ARBA00022833"/>
    </source>
</evidence>
<dbReference type="PANTHER" id="PTHR22993">
    <property type="entry name" value="FORMAMIDOPYRIMIDINE-DNA GLYCOSYLASE"/>
    <property type="match status" value="1"/>
</dbReference>
<dbReference type="HAMAP" id="MF_00103">
    <property type="entry name" value="Fapy_DNA_glycosyl"/>
    <property type="match status" value="1"/>
</dbReference>
<dbReference type="InterPro" id="IPR020629">
    <property type="entry name" value="FPG_Glyclase"/>
</dbReference>
<dbReference type="PANTHER" id="PTHR22993:SF9">
    <property type="entry name" value="FORMAMIDOPYRIMIDINE-DNA GLYCOSYLASE"/>
    <property type="match status" value="1"/>
</dbReference>
<evidence type="ECO:0000256" key="6">
    <source>
        <dbReference type="ARBA" id="ARBA00022771"/>
    </source>
</evidence>
<comment type="function">
    <text evidence="15">Involved in base excision repair of DNA damaged by oxidation or by mutagenic agents. Acts as DNA glycosylase that recognizes and removes damaged bases. Has a preference for oxidized purines, such as 7,8-dihydro-8-oxoguanine (8-oxoG). Has AP (apurinic/apyrimidinic) lyase activity and introduces nicks in the DNA strand. Cleaves the DNA backbone by beta-delta elimination to generate a single-strand break at the site of the removed base with both 3'- and 5'-phosphates.</text>
</comment>
<comment type="caution">
    <text evidence="18">The sequence shown here is derived from an EMBL/GenBank/DDBJ whole genome shotgun (WGS) entry which is preliminary data.</text>
</comment>
<keyword evidence="10 15" id="KW-0234">DNA repair</keyword>
<dbReference type="InterPro" id="IPR012319">
    <property type="entry name" value="FPG_cat"/>
</dbReference>
<accession>A0ABV6C3N5</accession>
<reference evidence="18 19" key="1">
    <citation type="submission" date="2024-09" db="EMBL/GenBank/DDBJ databases">
        <authorList>
            <person name="Sun Q."/>
            <person name="Mori K."/>
        </authorList>
    </citation>
    <scope>NUCLEOTIDE SEQUENCE [LARGE SCALE GENOMIC DNA]</scope>
    <source>
        <strain evidence="18 19">JCM 15389</strain>
    </source>
</reference>
<evidence type="ECO:0000256" key="10">
    <source>
        <dbReference type="ARBA" id="ARBA00023204"/>
    </source>
</evidence>
<name>A0ABV6C3N5_9ACTN</name>
<dbReference type="GO" id="GO:0008534">
    <property type="term" value="F:oxidized purine nucleobase lesion DNA N-glycosylase activity"/>
    <property type="evidence" value="ECO:0007669"/>
    <property type="project" value="UniProtKB-EC"/>
</dbReference>
<dbReference type="Pfam" id="PF01149">
    <property type="entry name" value="Fapy_DNA_glyco"/>
    <property type="match status" value="1"/>
</dbReference>
<dbReference type="GO" id="GO:0140078">
    <property type="term" value="F:class I DNA-(apurinic or apyrimidinic site) endonuclease activity"/>
    <property type="evidence" value="ECO:0007669"/>
    <property type="project" value="UniProtKB-EC"/>
</dbReference>
<dbReference type="InterPro" id="IPR015886">
    <property type="entry name" value="H2TH_FPG"/>
</dbReference>
<feature type="binding site" evidence="15">
    <location>
        <position position="113"/>
    </location>
    <ligand>
        <name>DNA</name>
        <dbReference type="ChEBI" id="CHEBI:16991"/>
    </ligand>
</feature>
<dbReference type="InterPro" id="IPR000214">
    <property type="entry name" value="Znf_DNA_glyclase/AP_lyase"/>
</dbReference>
<feature type="active site" description="Proton donor" evidence="15">
    <location>
        <position position="3"/>
    </location>
</feature>
<dbReference type="Pfam" id="PF06827">
    <property type="entry name" value="zf-FPG_IleRS"/>
    <property type="match status" value="1"/>
</dbReference>
<dbReference type="EMBL" id="JBHLYQ010000088">
    <property type="protein sequence ID" value="MFC0082308.1"/>
    <property type="molecule type" value="Genomic_DNA"/>
</dbReference>
<feature type="active site" description="Schiff-base intermediate with DNA" evidence="15">
    <location>
        <position position="2"/>
    </location>
</feature>
<gene>
    <name evidence="15 18" type="primary">mutM</name>
    <name evidence="15" type="synonym">fpg</name>
    <name evidence="18" type="ORF">ACFFRE_09150</name>
</gene>
<evidence type="ECO:0000256" key="14">
    <source>
        <dbReference type="ARBA" id="ARBA00044632"/>
    </source>
</evidence>
<dbReference type="SMART" id="SM01232">
    <property type="entry name" value="H2TH"/>
    <property type="match status" value="1"/>
</dbReference>
<organism evidence="18 19">
    <name type="scientific">Aciditerrimonas ferrireducens</name>
    <dbReference type="NCBI Taxonomy" id="667306"/>
    <lineage>
        <taxon>Bacteria</taxon>
        <taxon>Bacillati</taxon>
        <taxon>Actinomycetota</taxon>
        <taxon>Acidimicrobiia</taxon>
        <taxon>Acidimicrobiales</taxon>
        <taxon>Acidimicrobiaceae</taxon>
        <taxon>Aciditerrimonas</taxon>
    </lineage>
</organism>
<dbReference type="Proteomes" id="UP001589788">
    <property type="component" value="Unassembled WGS sequence"/>
</dbReference>
<sequence>MPELPEVETIRRDLEKEVVGAKVRTVEVRGARSVRRHPSPEDFVARLRGRTFAKVRRAGKYLLVDLDDGAVLVCHLGMSGQLLLASAKDPVAPHTHVVCGFERARQLRFVDPRTFGELFVTSAAQVGEEVPELAHLGFDPLEDVLSWEEFGRRLRQRRTALKTVLTDQRVVAGIGNVYADEILFAAGLRYDRLTTSLSAQEIRRLYRAMVETLSEAVRHRGSSLADEQYRDLFGEVGDYQGQHQVYDRAGQACRRCRRPIVRVKVQGRSTYFCEHCQN</sequence>
<keyword evidence="12 15" id="KW-0511">Multifunctional enzyme</keyword>
<evidence type="ECO:0000256" key="2">
    <source>
        <dbReference type="ARBA" id="ARBA00009409"/>
    </source>
</evidence>
<dbReference type="Gene3D" id="1.10.8.50">
    <property type="match status" value="1"/>
</dbReference>
<evidence type="ECO:0000313" key="19">
    <source>
        <dbReference type="Proteomes" id="UP001589788"/>
    </source>
</evidence>
<evidence type="ECO:0000256" key="3">
    <source>
        <dbReference type="ARBA" id="ARBA00011245"/>
    </source>
</evidence>
<feature type="binding site" evidence="15">
    <location>
        <position position="94"/>
    </location>
    <ligand>
        <name>DNA</name>
        <dbReference type="ChEBI" id="CHEBI:16991"/>
    </ligand>
</feature>
<dbReference type="EC" id="4.2.99.18" evidence="15"/>
<feature type="binding site" evidence="15">
    <location>
        <position position="157"/>
    </location>
    <ligand>
        <name>DNA</name>
        <dbReference type="ChEBI" id="CHEBI:16991"/>
    </ligand>
</feature>
<protein>
    <recommendedName>
        <fullName evidence="15">Formamidopyrimidine-DNA glycosylase</fullName>
        <shortName evidence="15">Fapy-DNA glycosylase</shortName>
        <ecNumber evidence="15">3.2.2.23</ecNumber>
    </recommendedName>
    <alternativeName>
        <fullName evidence="15">DNA-(apurinic or apyrimidinic site) lyase MutM</fullName>
        <shortName evidence="15">AP lyase MutM</shortName>
        <ecNumber evidence="15">4.2.99.18</ecNumber>
    </alternativeName>
</protein>
<evidence type="ECO:0000259" key="16">
    <source>
        <dbReference type="PROSITE" id="PS51066"/>
    </source>
</evidence>
<evidence type="ECO:0000256" key="11">
    <source>
        <dbReference type="ARBA" id="ARBA00023239"/>
    </source>
</evidence>
<keyword evidence="8 15" id="KW-0862">Zinc</keyword>
<comment type="subunit">
    <text evidence="3 15">Monomer.</text>
</comment>
<evidence type="ECO:0000259" key="17">
    <source>
        <dbReference type="PROSITE" id="PS51068"/>
    </source>
</evidence>
<dbReference type="EC" id="3.2.2.23" evidence="15"/>
<comment type="cofactor">
    <cofactor evidence="15">
        <name>Zn(2+)</name>
        <dbReference type="ChEBI" id="CHEBI:29105"/>
    </cofactor>
    <text evidence="15">Binds 1 zinc ion per subunit.</text>
</comment>
<dbReference type="InterPro" id="IPR010663">
    <property type="entry name" value="Znf_FPG/IleRS"/>
</dbReference>
<dbReference type="SMART" id="SM00898">
    <property type="entry name" value="Fapy_DNA_glyco"/>
    <property type="match status" value="1"/>
</dbReference>
<dbReference type="Pfam" id="PF06831">
    <property type="entry name" value="H2TH"/>
    <property type="match status" value="1"/>
</dbReference>
<keyword evidence="4 15" id="KW-0479">Metal-binding</keyword>
<dbReference type="SUPFAM" id="SSF57716">
    <property type="entry name" value="Glucocorticoid receptor-like (DNA-binding domain)"/>
    <property type="match status" value="1"/>
</dbReference>
<dbReference type="InterPro" id="IPR035937">
    <property type="entry name" value="FPG_N"/>
</dbReference>
<keyword evidence="7 15" id="KW-0378">Hydrolase</keyword>
<feature type="domain" description="Formamidopyrimidine-DNA glycosylase catalytic" evidence="17">
    <location>
        <begin position="2"/>
        <end position="116"/>
    </location>
</feature>
<comment type="similarity">
    <text evidence="2 15">Belongs to the FPG family.</text>
</comment>
<evidence type="ECO:0000256" key="7">
    <source>
        <dbReference type="ARBA" id="ARBA00022801"/>
    </source>
</evidence>
<feature type="active site" description="Proton donor; for beta-elimination activity" evidence="15">
    <location>
        <position position="60"/>
    </location>
</feature>
<evidence type="ECO:0000256" key="13">
    <source>
        <dbReference type="ARBA" id="ARBA00023295"/>
    </source>
</evidence>
<dbReference type="PROSITE" id="PS51066">
    <property type="entry name" value="ZF_FPG_2"/>
    <property type="match status" value="1"/>
</dbReference>
<keyword evidence="9 15" id="KW-0238">DNA-binding</keyword>
<dbReference type="RefSeq" id="WP_377789850.1">
    <property type="nucleotide sequence ID" value="NZ_JBHLYQ010000088.1"/>
</dbReference>
<dbReference type="InterPro" id="IPR010979">
    <property type="entry name" value="Ribosomal_uS13-like_H2TH"/>
</dbReference>
<evidence type="ECO:0000256" key="4">
    <source>
        <dbReference type="ARBA" id="ARBA00022723"/>
    </source>
</evidence>
<comment type="catalytic activity">
    <reaction evidence="1 15">
        <text>Hydrolysis of DNA containing ring-opened 7-methylguanine residues, releasing 2,6-diamino-4-hydroxy-5-(N-methyl)formamidopyrimidine.</text>
        <dbReference type="EC" id="3.2.2.23"/>
    </reaction>
</comment>
<dbReference type="SUPFAM" id="SSF46946">
    <property type="entry name" value="S13-like H2TH domain"/>
    <property type="match status" value="1"/>
</dbReference>
<evidence type="ECO:0000256" key="12">
    <source>
        <dbReference type="ARBA" id="ARBA00023268"/>
    </source>
</evidence>
<dbReference type="NCBIfam" id="NF002211">
    <property type="entry name" value="PRK01103.1"/>
    <property type="match status" value="1"/>
</dbReference>
<evidence type="ECO:0000256" key="5">
    <source>
        <dbReference type="ARBA" id="ARBA00022763"/>
    </source>
</evidence>
<keyword evidence="5 15" id="KW-0227">DNA damage</keyword>
<keyword evidence="11 15" id="KW-0456">Lyase</keyword>
<evidence type="ECO:0000256" key="1">
    <source>
        <dbReference type="ARBA" id="ARBA00001668"/>
    </source>
</evidence>
<dbReference type="CDD" id="cd08966">
    <property type="entry name" value="EcFpg-like_N"/>
    <property type="match status" value="1"/>
</dbReference>
<keyword evidence="19" id="KW-1185">Reference proteome</keyword>
<comment type="catalytic activity">
    <reaction evidence="14 15">
        <text>2'-deoxyribonucleotide-(2'-deoxyribose 5'-phosphate)-2'-deoxyribonucleotide-DNA = a 3'-end 2'-deoxyribonucleotide-(2,3-dehydro-2,3-deoxyribose 5'-phosphate)-DNA + a 5'-end 5'-phospho-2'-deoxyribonucleoside-DNA + H(+)</text>
        <dbReference type="Rhea" id="RHEA:66592"/>
        <dbReference type="Rhea" id="RHEA-COMP:13180"/>
        <dbReference type="Rhea" id="RHEA-COMP:16897"/>
        <dbReference type="Rhea" id="RHEA-COMP:17067"/>
        <dbReference type="ChEBI" id="CHEBI:15378"/>
        <dbReference type="ChEBI" id="CHEBI:136412"/>
        <dbReference type="ChEBI" id="CHEBI:157695"/>
        <dbReference type="ChEBI" id="CHEBI:167181"/>
        <dbReference type="EC" id="4.2.99.18"/>
    </reaction>
</comment>
<evidence type="ECO:0000256" key="9">
    <source>
        <dbReference type="ARBA" id="ARBA00023125"/>
    </source>
</evidence>